<gene>
    <name evidence="1" type="ORF">LOK49_LG05G03424</name>
</gene>
<accession>A0ACC0HQ57</accession>
<evidence type="ECO:0000313" key="1">
    <source>
        <dbReference type="EMBL" id="KAI8015169.1"/>
    </source>
</evidence>
<organism evidence="1 2">
    <name type="scientific">Camellia lanceoleosa</name>
    <dbReference type="NCBI Taxonomy" id="1840588"/>
    <lineage>
        <taxon>Eukaryota</taxon>
        <taxon>Viridiplantae</taxon>
        <taxon>Streptophyta</taxon>
        <taxon>Embryophyta</taxon>
        <taxon>Tracheophyta</taxon>
        <taxon>Spermatophyta</taxon>
        <taxon>Magnoliopsida</taxon>
        <taxon>eudicotyledons</taxon>
        <taxon>Gunneridae</taxon>
        <taxon>Pentapetalae</taxon>
        <taxon>asterids</taxon>
        <taxon>Ericales</taxon>
        <taxon>Theaceae</taxon>
        <taxon>Camellia</taxon>
    </lineage>
</organism>
<evidence type="ECO:0000313" key="2">
    <source>
        <dbReference type="Proteomes" id="UP001060215"/>
    </source>
</evidence>
<proteinExistence type="predicted"/>
<dbReference type="Proteomes" id="UP001060215">
    <property type="component" value="Chromosome 4"/>
</dbReference>
<reference evidence="1 2" key="1">
    <citation type="journal article" date="2022" name="Plant J.">
        <title>Chromosome-level genome of Camellia lanceoleosa provides a valuable resource for understanding genome evolution and self-incompatibility.</title>
        <authorList>
            <person name="Gong W."/>
            <person name="Xiao S."/>
            <person name="Wang L."/>
            <person name="Liao Z."/>
            <person name="Chang Y."/>
            <person name="Mo W."/>
            <person name="Hu G."/>
            <person name="Li W."/>
            <person name="Zhao G."/>
            <person name="Zhu H."/>
            <person name="Hu X."/>
            <person name="Ji K."/>
            <person name="Xiang X."/>
            <person name="Song Q."/>
            <person name="Yuan D."/>
            <person name="Jin S."/>
            <person name="Zhang L."/>
        </authorList>
    </citation>
    <scope>NUCLEOTIDE SEQUENCE [LARGE SCALE GENOMIC DNA]</scope>
    <source>
        <strain evidence="1">SQ_2022a</strain>
    </source>
</reference>
<protein>
    <submittedName>
        <fullName evidence="1">Uncharacterized protein</fullName>
    </submittedName>
</protein>
<name>A0ACC0HQ57_9ERIC</name>
<sequence length="209" mass="23223">MLINPFEITVLYVGCNFINLYAHDKALLLIFAGECESTGLYFNTYSTRNNYYCSKNGCIISYIRHNLAEGFCCYGARVSGKYSDERRVIKIGGILVATPPISSEDSTHLLLIVAKMAQEVNIILETHVVDQLSIHCFVWIDMANPKSRGVAGSLVNWSFKAVFVLSSVFAVVMIADRMATGLQSWWMAFSNAVTPATWGVTIDVLEMNP</sequence>
<comment type="caution">
    <text evidence="1">The sequence shown here is derived from an EMBL/GenBank/DDBJ whole genome shotgun (WGS) entry which is preliminary data.</text>
</comment>
<keyword evidence="2" id="KW-1185">Reference proteome</keyword>
<dbReference type="EMBL" id="CM045761">
    <property type="protein sequence ID" value="KAI8015169.1"/>
    <property type="molecule type" value="Genomic_DNA"/>
</dbReference>